<keyword evidence="2" id="KW-1185">Reference proteome</keyword>
<accession>A0ABM8PCN5</accession>
<organism evidence="1 2">
    <name type="scientific">Pseudorhizobium endolithicum</name>
    <dbReference type="NCBI Taxonomy" id="1191678"/>
    <lineage>
        <taxon>Bacteria</taxon>
        <taxon>Pseudomonadati</taxon>
        <taxon>Pseudomonadota</taxon>
        <taxon>Alphaproteobacteria</taxon>
        <taxon>Hyphomicrobiales</taxon>
        <taxon>Rhizobiaceae</taxon>
        <taxon>Rhizobium/Agrobacterium group</taxon>
        <taxon>Pseudorhizobium</taxon>
    </lineage>
</organism>
<evidence type="ECO:0000313" key="1">
    <source>
        <dbReference type="EMBL" id="CAD7023244.1"/>
    </source>
</evidence>
<evidence type="ECO:0000313" key="2">
    <source>
        <dbReference type="Proteomes" id="UP000606921"/>
    </source>
</evidence>
<dbReference type="Gene3D" id="6.10.250.730">
    <property type="match status" value="1"/>
</dbReference>
<name>A0ABM8PCN5_9HYPH</name>
<dbReference type="EMBL" id="CABFWF030000001">
    <property type="protein sequence ID" value="CAD7023244.1"/>
    <property type="molecule type" value="Genomic_DNA"/>
</dbReference>
<dbReference type="RefSeq" id="WP_142590849.1">
    <property type="nucleotide sequence ID" value="NZ_CABFWF030000001.1"/>
</dbReference>
<sequence length="81" mass="8972">MINDLWDKPVELMIDGPDHFHCVGSSREAVACLTKSWPGEHDAFYVAARRACMKAMEGKVRSEEAQAAFINAAENAGILRH</sequence>
<gene>
    <name evidence="1" type="ORF">REJC140_00141</name>
</gene>
<dbReference type="InterPro" id="IPR010385">
    <property type="entry name" value="DUF982"/>
</dbReference>
<dbReference type="Proteomes" id="UP000606921">
    <property type="component" value="Unassembled WGS sequence"/>
</dbReference>
<reference evidence="1 2" key="1">
    <citation type="submission" date="2020-11" db="EMBL/GenBank/DDBJ databases">
        <authorList>
            <person name="Lassalle F."/>
        </authorList>
    </citation>
    <scope>NUCLEOTIDE SEQUENCE [LARGE SCALE GENOMIC DNA]</scope>
    <source>
        <strain evidence="1 2">JC140</strain>
    </source>
</reference>
<proteinExistence type="predicted"/>
<evidence type="ECO:0008006" key="3">
    <source>
        <dbReference type="Google" id="ProtNLM"/>
    </source>
</evidence>
<dbReference type="Pfam" id="PF06169">
    <property type="entry name" value="DUF982"/>
    <property type="match status" value="1"/>
</dbReference>
<comment type="caution">
    <text evidence="1">The sequence shown here is derived from an EMBL/GenBank/DDBJ whole genome shotgun (WGS) entry which is preliminary data.</text>
</comment>
<protein>
    <recommendedName>
        <fullName evidence="3">DUF982 domain-containing protein</fullName>
    </recommendedName>
</protein>